<organism evidence="2 3">
    <name type="scientific">Colocasia esculenta</name>
    <name type="common">Wild taro</name>
    <name type="synonym">Arum esculentum</name>
    <dbReference type="NCBI Taxonomy" id="4460"/>
    <lineage>
        <taxon>Eukaryota</taxon>
        <taxon>Viridiplantae</taxon>
        <taxon>Streptophyta</taxon>
        <taxon>Embryophyta</taxon>
        <taxon>Tracheophyta</taxon>
        <taxon>Spermatophyta</taxon>
        <taxon>Magnoliopsida</taxon>
        <taxon>Liliopsida</taxon>
        <taxon>Araceae</taxon>
        <taxon>Aroideae</taxon>
        <taxon>Colocasieae</taxon>
        <taxon>Colocasia</taxon>
    </lineage>
</organism>
<feature type="compositionally biased region" description="Basic residues" evidence="1">
    <location>
        <begin position="81"/>
        <end position="96"/>
    </location>
</feature>
<reference evidence="2" key="1">
    <citation type="submission" date="2017-07" db="EMBL/GenBank/DDBJ databases">
        <title>Taro Niue Genome Assembly and Annotation.</title>
        <authorList>
            <person name="Atibalentja N."/>
            <person name="Keating K."/>
            <person name="Fields C.J."/>
        </authorList>
    </citation>
    <scope>NUCLEOTIDE SEQUENCE</scope>
    <source>
        <strain evidence="2">Niue_2</strain>
        <tissue evidence="2">Leaf</tissue>
    </source>
</reference>
<evidence type="ECO:0000313" key="2">
    <source>
        <dbReference type="EMBL" id="MQL91796.1"/>
    </source>
</evidence>
<accession>A0A843V9A3</accession>
<sequence>MAGVRFGSLVVQDHARYGYLAVPTRFGSFPPVVEFLNFLGVAFVDILHPGAETEAEARAEAAHGAEAKKIIEKLSCHVHHVGHGNQNKSRRKRTNKHFQQAKEHESIVTRCARVSDSGKSVRIGDMRIYLQAKRIEAIPERVTTTVPVKNPFQALAGKKKMYNTFKGKLSPRPVKFK</sequence>
<protein>
    <submittedName>
        <fullName evidence="2">Uncharacterized protein</fullName>
    </submittedName>
</protein>
<keyword evidence="3" id="KW-1185">Reference proteome</keyword>
<comment type="caution">
    <text evidence="2">The sequence shown here is derived from an EMBL/GenBank/DDBJ whole genome shotgun (WGS) entry which is preliminary data.</text>
</comment>
<name>A0A843V9A3_COLES</name>
<proteinExistence type="predicted"/>
<dbReference type="AlphaFoldDB" id="A0A843V9A3"/>
<gene>
    <name evidence="2" type="ORF">Taro_024411</name>
</gene>
<evidence type="ECO:0000256" key="1">
    <source>
        <dbReference type="SAM" id="MobiDB-lite"/>
    </source>
</evidence>
<dbReference type="EMBL" id="NMUH01001380">
    <property type="protein sequence ID" value="MQL91796.1"/>
    <property type="molecule type" value="Genomic_DNA"/>
</dbReference>
<dbReference type="Proteomes" id="UP000652761">
    <property type="component" value="Unassembled WGS sequence"/>
</dbReference>
<evidence type="ECO:0000313" key="3">
    <source>
        <dbReference type="Proteomes" id="UP000652761"/>
    </source>
</evidence>
<feature type="region of interest" description="Disordered" evidence="1">
    <location>
        <begin position="81"/>
        <end position="102"/>
    </location>
</feature>